<accession>A0ACB8SMY8</accession>
<comment type="caution">
    <text evidence="1">The sequence shown here is derived from an EMBL/GenBank/DDBJ whole genome shotgun (WGS) entry which is preliminary data.</text>
</comment>
<protein>
    <submittedName>
        <fullName evidence="1">Uncharacterized protein</fullName>
    </submittedName>
</protein>
<evidence type="ECO:0000313" key="1">
    <source>
        <dbReference type="EMBL" id="KAI0057567.1"/>
    </source>
</evidence>
<dbReference type="Proteomes" id="UP000814140">
    <property type="component" value="Unassembled WGS sequence"/>
</dbReference>
<dbReference type="EMBL" id="MU277245">
    <property type="protein sequence ID" value="KAI0057567.1"/>
    <property type="molecule type" value="Genomic_DNA"/>
</dbReference>
<evidence type="ECO:0000313" key="2">
    <source>
        <dbReference type="Proteomes" id="UP000814140"/>
    </source>
</evidence>
<organism evidence="1 2">
    <name type="scientific">Artomyces pyxidatus</name>
    <dbReference type="NCBI Taxonomy" id="48021"/>
    <lineage>
        <taxon>Eukaryota</taxon>
        <taxon>Fungi</taxon>
        <taxon>Dikarya</taxon>
        <taxon>Basidiomycota</taxon>
        <taxon>Agaricomycotina</taxon>
        <taxon>Agaricomycetes</taxon>
        <taxon>Russulales</taxon>
        <taxon>Auriscalpiaceae</taxon>
        <taxon>Artomyces</taxon>
    </lineage>
</organism>
<gene>
    <name evidence="1" type="ORF">BV25DRAFT_1365155</name>
</gene>
<name>A0ACB8SMY8_9AGAM</name>
<reference evidence="1" key="2">
    <citation type="journal article" date="2022" name="New Phytol.">
        <title>Evolutionary transition to the ectomycorrhizal habit in the genomes of a hyperdiverse lineage of mushroom-forming fungi.</title>
        <authorList>
            <person name="Looney B."/>
            <person name="Miyauchi S."/>
            <person name="Morin E."/>
            <person name="Drula E."/>
            <person name="Courty P.E."/>
            <person name="Kohler A."/>
            <person name="Kuo A."/>
            <person name="LaButti K."/>
            <person name="Pangilinan J."/>
            <person name="Lipzen A."/>
            <person name="Riley R."/>
            <person name="Andreopoulos W."/>
            <person name="He G."/>
            <person name="Johnson J."/>
            <person name="Nolan M."/>
            <person name="Tritt A."/>
            <person name="Barry K.W."/>
            <person name="Grigoriev I.V."/>
            <person name="Nagy L.G."/>
            <person name="Hibbett D."/>
            <person name="Henrissat B."/>
            <person name="Matheny P.B."/>
            <person name="Labbe J."/>
            <person name="Martin F.M."/>
        </authorList>
    </citation>
    <scope>NUCLEOTIDE SEQUENCE</scope>
    <source>
        <strain evidence="1">HHB10654</strain>
    </source>
</reference>
<sequence length="192" mass="21476">MTPVDSTVINVALRRCIRELGHETSNGDLQGTHRRPLLHVSQARNPASWSRRDRVQQLPTSADRTQALRFLQGRGILVQHASARTGRNTVGIHRSVKVMWGMEHLQCIHAAAQKTMLLTPQNRSERYACITHIDVDGRHPDPMASAAASAMMFSPRMYDVHCAPLSQIRAQLEAIFDEAESSGMTRGMTMRI</sequence>
<reference evidence="1" key="1">
    <citation type="submission" date="2021-03" db="EMBL/GenBank/DDBJ databases">
        <authorList>
            <consortium name="DOE Joint Genome Institute"/>
            <person name="Ahrendt S."/>
            <person name="Looney B.P."/>
            <person name="Miyauchi S."/>
            <person name="Morin E."/>
            <person name="Drula E."/>
            <person name="Courty P.E."/>
            <person name="Chicoki N."/>
            <person name="Fauchery L."/>
            <person name="Kohler A."/>
            <person name="Kuo A."/>
            <person name="Labutti K."/>
            <person name="Pangilinan J."/>
            <person name="Lipzen A."/>
            <person name="Riley R."/>
            <person name="Andreopoulos W."/>
            <person name="He G."/>
            <person name="Johnson J."/>
            <person name="Barry K.W."/>
            <person name="Grigoriev I.V."/>
            <person name="Nagy L."/>
            <person name="Hibbett D."/>
            <person name="Henrissat B."/>
            <person name="Matheny P.B."/>
            <person name="Labbe J."/>
            <person name="Martin F."/>
        </authorList>
    </citation>
    <scope>NUCLEOTIDE SEQUENCE</scope>
    <source>
        <strain evidence="1">HHB10654</strain>
    </source>
</reference>
<proteinExistence type="predicted"/>
<keyword evidence="2" id="KW-1185">Reference proteome</keyword>